<accession>A0ABN8KFC2</accession>
<organism evidence="2 3">
    <name type="scientific">Mesorhizobium escarrei</name>
    <dbReference type="NCBI Taxonomy" id="666018"/>
    <lineage>
        <taxon>Bacteria</taxon>
        <taxon>Pseudomonadati</taxon>
        <taxon>Pseudomonadota</taxon>
        <taxon>Alphaproteobacteria</taxon>
        <taxon>Hyphomicrobiales</taxon>
        <taxon>Phyllobacteriaceae</taxon>
        <taxon>Mesorhizobium</taxon>
    </lineage>
</organism>
<proteinExistence type="predicted"/>
<dbReference type="Proteomes" id="UP001153050">
    <property type="component" value="Unassembled WGS sequence"/>
</dbReference>
<evidence type="ECO:0000313" key="2">
    <source>
        <dbReference type="EMBL" id="CAH2408311.1"/>
    </source>
</evidence>
<protein>
    <submittedName>
        <fullName evidence="2">Uncharacterized protein</fullName>
    </submittedName>
</protein>
<evidence type="ECO:0000256" key="1">
    <source>
        <dbReference type="SAM" id="MobiDB-lite"/>
    </source>
</evidence>
<gene>
    <name evidence="2" type="ORF">MES5069_680021</name>
</gene>
<name>A0ABN8KFC2_9HYPH</name>
<reference evidence="2 3" key="1">
    <citation type="submission" date="2022-03" db="EMBL/GenBank/DDBJ databases">
        <authorList>
            <person name="Brunel B."/>
        </authorList>
    </citation>
    <scope>NUCLEOTIDE SEQUENCE [LARGE SCALE GENOMIC DNA]</scope>
    <source>
        <strain evidence="2">STM5069sample</strain>
    </source>
</reference>
<feature type="region of interest" description="Disordered" evidence="1">
    <location>
        <begin position="126"/>
        <end position="161"/>
    </location>
</feature>
<sequence length="161" mass="16980">MRRGIPESGTGFTQTDIETVWTAIALHTRLGIPKHMHPVVALVTAGVVVEGLEDVLQSLDDLACPPAIAHHVTDAIADLGQVRHLRPKSGGPPLSDSVRLGPEINMGYSSGSVSAGHMVQMEHASKANALIKAQSPDSRFKNRGEGSKGPQTAAKGKPRTK</sequence>
<dbReference type="EMBL" id="CAKXZT010000166">
    <property type="protein sequence ID" value="CAH2408311.1"/>
    <property type="molecule type" value="Genomic_DNA"/>
</dbReference>
<evidence type="ECO:0000313" key="3">
    <source>
        <dbReference type="Proteomes" id="UP001153050"/>
    </source>
</evidence>
<keyword evidence="3" id="KW-1185">Reference proteome</keyword>
<comment type="caution">
    <text evidence="2">The sequence shown here is derived from an EMBL/GenBank/DDBJ whole genome shotgun (WGS) entry which is preliminary data.</text>
</comment>